<dbReference type="InterPro" id="IPR001082">
    <property type="entry name" value="Pilin"/>
</dbReference>
<gene>
    <name evidence="2" type="ORF">M8A51_06100</name>
</gene>
<evidence type="ECO:0000256" key="1">
    <source>
        <dbReference type="ARBA" id="ARBA00005233"/>
    </source>
</evidence>
<accession>A0ABT0YK41</accession>
<dbReference type="Gene3D" id="3.30.700.10">
    <property type="entry name" value="Glycoprotein, Type 4 Pilin"/>
    <property type="match status" value="1"/>
</dbReference>
<evidence type="ECO:0000313" key="2">
    <source>
        <dbReference type="EMBL" id="MCM5679100.1"/>
    </source>
</evidence>
<dbReference type="Pfam" id="PF00114">
    <property type="entry name" value="Pilin"/>
    <property type="match status" value="1"/>
</dbReference>
<protein>
    <submittedName>
        <fullName evidence="2">Pilin</fullName>
    </submittedName>
</protein>
<reference evidence="2" key="1">
    <citation type="submission" date="2022-05" db="EMBL/GenBank/DDBJ databases">
        <title>Schlegelella sp. nov., isolated from mangrove soil.</title>
        <authorList>
            <person name="Liu Y."/>
            <person name="Ge X."/>
            <person name="Liu W."/>
        </authorList>
    </citation>
    <scope>NUCLEOTIDE SEQUENCE</scope>
    <source>
        <strain evidence="2">S2-27</strain>
    </source>
</reference>
<organism evidence="2 3">
    <name type="scientific">Caldimonas mangrovi</name>
    <dbReference type="NCBI Taxonomy" id="2944811"/>
    <lineage>
        <taxon>Bacteria</taxon>
        <taxon>Pseudomonadati</taxon>
        <taxon>Pseudomonadota</taxon>
        <taxon>Betaproteobacteria</taxon>
        <taxon>Burkholderiales</taxon>
        <taxon>Sphaerotilaceae</taxon>
        <taxon>Caldimonas</taxon>
    </lineage>
</organism>
<proteinExistence type="inferred from homology"/>
<comment type="similarity">
    <text evidence="1">Belongs to the N-Me-Phe pilin family.</text>
</comment>
<dbReference type="InterPro" id="IPR045584">
    <property type="entry name" value="Pilin-like"/>
</dbReference>
<dbReference type="EMBL" id="JAMKFE010000003">
    <property type="protein sequence ID" value="MCM5679100.1"/>
    <property type="molecule type" value="Genomic_DNA"/>
</dbReference>
<evidence type="ECO:0000313" key="3">
    <source>
        <dbReference type="Proteomes" id="UP001165541"/>
    </source>
</evidence>
<dbReference type="SUPFAM" id="SSF54523">
    <property type="entry name" value="Pili subunits"/>
    <property type="match status" value="1"/>
</dbReference>
<dbReference type="Proteomes" id="UP001165541">
    <property type="component" value="Unassembled WGS sequence"/>
</dbReference>
<sequence length="101" mass="9589">MSEALGLASAAKATVGENISNNGGVMPADACVGVAPTVATTNVASTACDAASGMVTVVTTAAAGNVTLTLTPAAPGAAGGAITWDCSITAGETRHVPAECR</sequence>
<keyword evidence="3" id="KW-1185">Reference proteome</keyword>
<name>A0ABT0YK41_9BURK</name>
<comment type="caution">
    <text evidence="2">The sequence shown here is derived from an EMBL/GenBank/DDBJ whole genome shotgun (WGS) entry which is preliminary data.</text>
</comment>